<dbReference type="SUPFAM" id="SSF54236">
    <property type="entry name" value="Ubiquitin-like"/>
    <property type="match status" value="1"/>
</dbReference>
<dbReference type="PROSITE" id="PS50237">
    <property type="entry name" value="HECT"/>
    <property type="match status" value="1"/>
</dbReference>
<dbReference type="SMART" id="SM00119">
    <property type="entry name" value="HECTc"/>
    <property type="match status" value="1"/>
</dbReference>
<evidence type="ECO:0000256" key="4">
    <source>
        <dbReference type="ARBA" id="ARBA00022679"/>
    </source>
</evidence>
<dbReference type="InterPro" id="IPR050409">
    <property type="entry name" value="E3_ubiq-protein_ligase"/>
</dbReference>
<dbReference type="KEGG" id="mtr:11410028"/>
<reference evidence="9 11" key="2">
    <citation type="journal article" date="2014" name="BMC Genomics">
        <title>An improved genome release (version Mt4.0) for the model legume Medicago truncatula.</title>
        <authorList>
            <person name="Tang H."/>
            <person name="Krishnakumar V."/>
            <person name="Bidwell S."/>
            <person name="Rosen B."/>
            <person name="Chan A."/>
            <person name="Zhou S."/>
            <person name="Gentzbittel L."/>
            <person name="Childs K.L."/>
            <person name="Yandell M."/>
            <person name="Gundlach H."/>
            <person name="Mayer K.F."/>
            <person name="Schwartz D.C."/>
            <person name="Town C.D."/>
        </authorList>
    </citation>
    <scope>GENOME REANNOTATION</scope>
    <source>
        <strain evidence="10 11">cv. Jemalong A17</strain>
    </source>
</reference>
<accession>G7IM29</accession>
<dbReference type="AlphaFoldDB" id="G7IM29"/>
<dbReference type="EMBL" id="CM001218">
    <property type="protein sequence ID" value="AES64480.1"/>
    <property type="molecule type" value="Genomic_DNA"/>
</dbReference>
<evidence type="ECO:0000259" key="8">
    <source>
        <dbReference type="PROSITE" id="PS50237"/>
    </source>
</evidence>
<reference evidence="10" key="3">
    <citation type="submission" date="2015-04" db="UniProtKB">
        <authorList>
            <consortium name="EnsemblPlants"/>
        </authorList>
    </citation>
    <scope>IDENTIFICATION</scope>
    <source>
        <strain evidence="10">cv. Jemalong A17</strain>
    </source>
</reference>
<dbReference type="CDD" id="cd00078">
    <property type="entry name" value="HECTc"/>
    <property type="match status" value="1"/>
</dbReference>
<keyword evidence="11" id="KW-1185">Reference proteome</keyword>
<dbReference type="EC" id="2.3.2.26" evidence="3"/>
<evidence type="ECO:0000259" key="7">
    <source>
        <dbReference type="PROSITE" id="PS50053"/>
    </source>
</evidence>
<dbReference type="Pfam" id="PF00632">
    <property type="entry name" value="HECT"/>
    <property type="match status" value="1"/>
</dbReference>
<evidence type="ECO:0000256" key="1">
    <source>
        <dbReference type="ARBA" id="ARBA00000885"/>
    </source>
</evidence>
<dbReference type="FunFam" id="3.30.2410.10:FF:000020">
    <property type="entry name" value="E3 ubiquitin-protein ligase UPL5"/>
    <property type="match status" value="1"/>
</dbReference>
<dbReference type="STRING" id="3880.G7IM29"/>
<dbReference type="Gene3D" id="3.30.2410.10">
    <property type="entry name" value="Hect, E3 ligase catalytic domain"/>
    <property type="match status" value="1"/>
</dbReference>
<feature type="active site" description="Glycyl thioester intermediate" evidence="6">
    <location>
        <position position="786"/>
    </location>
</feature>
<reference evidence="9 11" key="1">
    <citation type="journal article" date="2011" name="Nature">
        <title>The Medicago genome provides insight into the evolution of rhizobial symbioses.</title>
        <authorList>
            <person name="Young N.D."/>
            <person name="Debelle F."/>
            <person name="Oldroyd G.E."/>
            <person name="Geurts R."/>
            <person name="Cannon S.B."/>
            <person name="Udvardi M.K."/>
            <person name="Benedito V.A."/>
            <person name="Mayer K.F."/>
            <person name="Gouzy J."/>
            <person name="Schoof H."/>
            <person name="Van de Peer Y."/>
            <person name="Proost S."/>
            <person name="Cook D.R."/>
            <person name="Meyers B.C."/>
            <person name="Spannagl M."/>
            <person name="Cheung F."/>
            <person name="De Mita S."/>
            <person name="Krishnakumar V."/>
            <person name="Gundlach H."/>
            <person name="Zhou S."/>
            <person name="Mudge J."/>
            <person name="Bharti A.K."/>
            <person name="Murray J.D."/>
            <person name="Naoumkina M.A."/>
            <person name="Rosen B."/>
            <person name="Silverstein K.A."/>
            <person name="Tang H."/>
            <person name="Rombauts S."/>
            <person name="Zhao P.X."/>
            <person name="Zhou P."/>
            <person name="Barbe V."/>
            <person name="Bardou P."/>
            <person name="Bechner M."/>
            <person name="Bellec A."/>
            <person name="Berger A."/>
            <person name="Berges H."/>
            <person name="Bidwell S."/>
            <person name="Bisseling T."/>
            <person name="Choisne N."/>
            <person name="Couloux A."/>
            <person name="Denny R."/>
            <person name="Deshpande S."/>
            <person name="Dai X."/>
            <person name="Doyle J.J."/>
            <person name="Dudez A.M."/>
            <person name="Farmer A.D."/>
            <person name="Fouteau S."/>
            <person name="Franken C."/>
            <person name="Gibelin C."/>
            <person name="Gish J."/>
            <person name="Goldstein S."/>
            <person name="Gonzalez A.J."/>
            <person name="Green P.J."/>
            <person name="Hallab A."/>
            <person name="Hartog M."/>
            <person name="Hua A."/>
            <person name="Humphray S.J."/>
            <person name="Jeong D.H."/>
            <person name="Jing Y."/>
            <person name="Jocker A."/>
            <person name="Kenton S.M."/>
            <person name="Kim D.J."/>
            <person name="Klee K."/>
            <person name="Lai H."/>
            <person name="Lang C."/>
            <person name="Lin S."/>
            <person name="Macmil S.L."/>
            <person name="Magdelenat G."/>
            <person name="Matthews L."/>
            <person name="McCorrison J."/>
            <person name="Monaghan E.L."/>
            <person name="Mun J.H."/>
            <person name="Najar F.Z."/>
            <person name="Nicholson C."/>
            <person name="Noirot C."/>
            <person name="O'Bleness M."/>
            <person name="Paule C.R."/>
            <person name="Poulain J."/>
            <person name="Prion F."/>
            <person name="Qin B."/>
            <person name="Qu C."/>
            <person name="Retzel E.F."/>
            <person name="Riddle C."/>
            <person name="Sallet E."/>
            <person name="Samain S."/>
            <person name="Samson N."/>
            <person name="Sanders I."/>
            <person name="Saurat O."/>
            <person name="Scarpelli C."/>
            <person name="Schiex T."/>
            <person name="Segurens B."/>
            <person name="Severin A.J."/>
            <person name="Sherrier D.J."/>
            <person name="Shi R."/>
            <person name="Sims S."/>
            <person name="Singer S.R."/>
            <person name="Sinharoy S."/>
            <person name="Sterck L."/>
            <person name="Viollet A."/>
            <person name="Wang B.B."/>
            <person name="Wang K."/>
            <person name="Wang M."/>
            <person name="Wang X."/>
            <person name="Warfsmann J."/>
            <person name="Weissenbach J."/>
            <person name="White D.D."/>
            <person name="White J.D."/>
            <person name="Wiley G.B."/>
            <person name="Wincker P."/>
            <person name="Xing Y."/>
            <person name="Yang L."/>
            <person name="Yao Z."/>
            <person name="Ying F."/>
            <person name="Zhai J."/>
            <person name="Zhou L."/>
            <person name="Zuber A."/>
            <person name="Denarie J."/>
            <person name="Dixon R.A."/>
            <person name="May G.D."/>
            <person name="Schwartz D.C."/>
            <person name="Rogers J."/>
            <person name="Quetier F."/>
            <person name="Town C.D."/>
            <person name="Roe B.A."/>
        </authorList>
    </citation>
    <scope>NUCLEOTIDE SEQUENCE [LARGE SCALE GENOMIC DNA]</scope>
    <source>
        <strain evidence="9">A17</strain>
        <strain evidence="10 11">cv. Jemalong A17</strain>
    </source>
</reference>
<dbReference type="Pfam" id="PF00240">
    <property type="entry name" value="ubiquitin"/>
    <property type="match status" value="1"/>
</dbReference>
<comment type="catalytic activity">
    <reaction evidence="1">
        <text>S-ubiquitinyl-[E2 ubiquitin-conjugating enzyme]-L-cysteine + [acceptor protein]-L-lysine = [E2 ubiquitin-conjugating enzyme]-L-cysteine + N(6)-ubiquitinyl-[acceptor protein]-L-lysine.</text>
        <dbReference type="EC" id="2.3.2.26"/>
    </reaction>
</comment>
<dbReference type="PaxDb" id="3880-AES64480"/>
<sequence>MSPTTKILTANHRKNHSPKLTSSSSKMKKITKTKSSKLQFFVRMMWNCNTLVIRASREKTVESLLEQISSKTRIPIQHQRLIYEGKQLTLEQSLCECGIENDANLQLVGRLRSIACPKVWKATQYIVSLILRLCRGELVIGASRIIDDHLTYYINDSEYFSVFMFMEIPSLLVALYMSRYANACVADSVIKDFVRICLDLKDKKLQGVYLEVSLEFCELLRRARCKYDDPLYVFCRDSFSSLLTLVGRVNFQNPKGEVMLRGVFDCVHEIADELLRFLDLSMNCPTGEGFSFNFVLDFVKFSGHLRMGLAEQQATSDEFLNCTIGYEEEPLIAGVVDQLHIVFIKLLSKMDECLQVMEDCLVNKKHGKGDGAVINNGWSHYIIILKVLYHISKLYSGAKEMFWEVLLRQKSMLSHMIVRYSKNTDDHRWVLENRSVTDFECRRHLAMMMFPDLNDESLGYEMLIDRSQLLAESFEYISQANSTSLEGGLFMEFRNEEGTGPGVVREWLVLVCQEIFNPEHALFVACPNDRRRFFPNAASKVNPLHLKYFSFSGRMIALALKNKVHVGIVFDRVFFKQLAGNYIITLEDIRNADPIMYSSCKQILEMDADYIDSDALGLTFSIEVEELGHRKVIELCSGGESIVVNSKNREKYVDLLIQNRFVKSISEQVSHFAEGFADIISGSRLEFFQFLDLEDLDWMLHGSENAISVEDWKAHTKYRGYKKNDCQISWFWKIVGRMSAEQRKVLLFFWTSVKHLPVKGFHGLDSCLFICKSSEPNNHLPSSHTCFYELCFPPYSSMAIMQDRLGIITQEHVGFSFGAP</sequence>
<dbReference type="Proteomes" id="UP000002051">
    <property type="component" value="Chromosome 2"/>
</dbReference>
<name>G7IM29_MEDTR</name>
<keyword evidence="5 6" id="KW-0833">Ubl conjugation pathway</keyword>
<dbReference type="SUPFAM" id="SSF56204">
    <property type="entry name" value="Hect, E3 ligase catalytic domain"/>
    <property type="match status" value="1"/>
</dbReference>
<evidence type="ECO:0000313" key="9">
    <source>
        <dbReference type="EMBL" id="AES64480.1"/>
    </source>
</evidence>
<dbReference type="HOGENOM" id="CLU_002173_8_1_1"/>
<dbReference type="Gene3D" id="3.90.1750.10">
    <property type="entry name" value="Hect, E3 ligase catalytic domains"/>
    <property type="match status" value="1"/>
</dbReference>
<dbReference type="EnsemblPlants" id="AES64480">
    <property type="protein sequence ID" value="AES64480"/>
    <property type="gene ID" value="MTR_2g025830"/>
</dbReference>
<dbReference type="OMA" id="WYDADAM"/>
<dbReference type="InterPro" id="IPR029071">
    <property type="entry name" value="Ubiquitin-like_domsf"/>
</dbReference>
<feature type="domain" description="HECT" evidence="8">
    <location>
        <begin position="481"/>
        <end position="818"/>
    </location>
</feature>
<protein>
    <recommendedName>
        <fullName evidence="3">HECT-type E3 ubiquitin transferase</fullName>
        <ecNumber evidence="3">2.3.2.26</ecNumber>
    </recommendedName>
</protein>
<dbReference type="SMART" id="SM00213">
    <property type="entry name" value="UBQ"/>
    <property type="match status" value="1"/>
</dbReference>
<evidence type="ECO:0000313" key="10">
    <source>
        <dbReference type="EnsemblPlants" id="AES64480"/>
    </source>
</evidence>
<dbReference type="GO" id="GO:0006511">
    <property type="term" value="P:ubiquitin-dependent protein catabolic process"/>
    <property type="evidence" value="ECO:0000318"/>
    <property type="project" value="GO_Central"/>
</dbReference>
<evidence type="ECO:0000256" key="5">
    <source>
        <dbReference type="ARBA" id="ARBA00022786"/>
    </source>
</evidence>
<evidence type="ECO:0000256" key="2">
    <source>
        <dbReference type="ARBA" id="ARBA00004906"/>
    </source>
</evidence>
<dbReference type="InterPro" id="IPR035983">
    <property type="entry name" value="Hect_E3_ubiquitin_ligase"/>
</dbReference>
<dbReference type="Gene3D" id="3.10.20.90">
    <property type="entry name" value="Phosphatidylinositol 3-kinase Catalytic Subunit, Chain A, domain 1"/>
    <property type="match status" value="1"/>
</dbReference>
<evidence type="ECO:0000313" key="11">
    <source>
        <dbReference type="Proteomes" id="UP000002051"/>
    </source>
</evidence>
<dbReference type="PROSITE" id="PS50053">
    <property type="entry name" value="UBIQUITIN_2"/>
    <property type="match status" value="1"/>
</dbReference>
<proteinExistence type="predicted"/>
<dbReference type="Gene3D" id="3.30.2160.10">
    <property type="entry name" value="Hect, E3 ligase catalytic domain"/>
    <property type="match status" value="1"/>
</dbReference>
<dbReference type="InterPro" id="IPR000569">
    <property type="entry name" value="HECT_dom"/>
</dbReference>
<dbReference type="OrthoDB" id="8068875at2759"/>
<dbReference type="eggNOG" id="KOG0940">
    <property type="taxonomic scope" value="Eukaryota"/>
</dbReference>
<dbReference type="InterPro" id="IPR000626">
    <property type="entry name" value="Ubiquitin-like_dom"/>
</dbReference>
<gene>
    <name evidence="10" type="primary">11410028</name>
    <name evidence="9" type="ordered locus">MTR_2g025830</name>
</gene>
<dbReference type="GO" id="GO:0005737">
    <property type="term" value="C:cytoplasm"/>
    <property type="evidence" value="ECO:0000318"/>
    <property type="project" value="GO_Central"/>
</dbReference>
<evidence type="ECO:0000256" key="3">
    <source>
        <dbReference type="ARBA" id="ARBA00012485"/>
    </source>
</evidence>
<keyword evidence="4" id="KW-0808">Transferase</keyword>
<dbReference type="GO" id="GO:0061630">
    <property type="term" value="F:ubiquitin protein ligase activity"/>
    <property type="evidence" value="ECO:0000318"/>
    <property type="project" value="GO_Central"/>
</dbReference>
<dbReference type="PANTHER" id="PTHR11254:SF424">
    <property type="entry name" value="E3 UBIQUITIN-PROTEIN LIGASE UPL5"/>
    <property type="match status" value="1"/>
</dbReference>
<evidence type="ECO:0000256" key="6">
    <source>
        <dbReference type="PROSITE-ProRule" id="PRU00104"/>
    </source>
</evidence>
<comment type="pathway">
    <text evidence="2">Protein modification; protein ubiquitination.</text>
</comment>
<feature type="domain" description="Ubiquitin-like" evidence="7">
    <location>
        <begin position="38"/>
        <end position="113"/>
    </location>
</feature>
<dbReference type="PANTHER" id="PTHR11254">
    <property type="entry name" value="HECT DOMAIN UBIQUITIN-PROTEIN LIGASE"/>
    <property type="match status" value="1"/>
</dbReference>
<organism evidence="9 11">
    <name type="scientific">Medicago truncatula</name>
    <name type="common">Barrel medic</name>
    <name type="synonym">Medicago tribuloides</name>
    <dbReference type="NCBI Taxonomy" id="3880"/>
    <lineage>
        <taxon>Eukaryota</taxon>
        <taxon>Viridiplantae</taxon>
        <taxon>Streptophyta</taxon>
        <taxon>Embryophyta</taxon>
        <taxon>Tracheophyta</taxon>
        <taxon>Spermatophyta</taxon>
        <taxon>Magnoliopsida</taxon>
        <taxon>eudicotyledons</taxon>
        <taxon>Gunneridae</taxon>
        <taxon>Pentapetalae</taxon>
        <taxon>rosids</taxon>
        <taxon>fabids</taxon>
        <taxon>Fabales</taxon>
        <taxon>Fabaceae</taxon>
        <taxon>Papilionoideae</taxon>
        <taxon>50 kb inversion clade</taxon>
        <taxon>NPAAA clade</taxon>
        <taxon>Hologalegina</taxon>
        <taxon>IRL clade</taxon>
        <taxon>Trifolieae</taxon>
        <taxon>Medicago</taxon>
    </lineage>
</organism>